<evidence type="ECO:0008006" key="3">
    <source>
        <dbReference type="Google" id="ProtNLM"/>
    </source>
</evidence>
<dbReference type="RefSeq" id="WP_210088537.1">
    <property type="nucleotide sequence ID" value="NZ_JAGGKG010000005.1"/>
</dbReference>
<accession>A0ABS4FQK9</accession>
<protein>
    <recommendedName>
        <fullName evidence="3">Protein kinase domain-containing protein</fullName>
    </recommendedName>
</protein>
<comment type="caution">
    <text evidence="1">The sequence shown here is derived from an EMBL/GenBank/DDBJ whole genome shotgun (WGS) entry which is preliminary data.</text>
</comment>
<gene>
    <name evidence="1" type="ORF">J2Z32_001492</name>
</gene>
<dbReference type="InterPro" id="IPR011009">
    <property type="entry name" value="Kinase-like_dom_sf"/>
</dbReference>
<evidence type="ECO:0000313" key="2">
    <source>
        <dbReference type="Proteomes" id="UP001519272"/>
    </source>
</evidence>
<dbReference type="Proteomes" id="UP001519272">
    <property type="component" value="Unassembled WGS sequence"/>
</dbReference>
<organism evidence="1 2">
    <name type="scientific">Paenibacillus turicensis</name>
    <dbReference type="NCBI Taxonomy" id="160487"/>
    <lineage>
        <taxon>Bacteria</taxon>
        <taxon>Bacillati</taxon>
        <taxon>Bacillota</taxon>
        <taxon>Bacilli</taxon>
        <taxon>Bacillales</taxon>
        <taxon>Paenibacillaceae</taxon>
        <taxon>Paenibacillus</taxon>
    </lineage>
</organism>
<proteinExistence type="predicted"/>
<reference evidence="1 2" key="1">
    <citation type="submission" date="2021-03" db="EMBL/GenBank/DDBJ databases">
        <title>Genomic Encyclopedia of Type Strains, Phase IV (KMG-IV): sequencing the most valuable type-strain genomes for metagenomic binning, comparative biology and taxonomic classification.</title>
        <authorList>
            <person name="Goeker M."/>
        </authorList>
    </citation>
    <scope>NUCLEOTIDE SEQUENCE [LARGE SCALE GENOMIC DNA]</scope>
    <source>
        <strain evidence="1 2">DSM 14349</strain>
    </source>
</reference>
<dbReference type="SUPFAM" id="SSF56112">
    <property type="entry name" value="Protein kinase-like (PK-like)"/>
    <property type="match status" value="1"/>
</dbReference>
<name>A0ABS4FQK9_9BACL</name>
<dbReference type="EMBL" id="JAGGKG010000005">
    <property type="protein sequence ID" value="MBP1904868.1"/>
    <property type="molecule type" value="Genomic_DNA"/>
</dbReference>
<evidence type="ECO:0000313" key="1">
    <source>
        <dbReference type="EMBL" id="MBP1904868.1"/>
    </source>
</evidence>
<keyword evidence="2" id="KW-1185">Reference proteome</keyword>
<sequence>MDHNYRQLYNKVINTKNQSLSYYNSHSLLNKLATHIVTKCLSKTELLTIHLLLDAHDFRIIGDYLFALNNRSDPSFKSCIESLSKGSISYFEYQFMKYQIYSIDKKRSLKFVKRLDQLFDTGIGQEKDVLVYVENESDKETVEGLFLATGGDLSGYFDAQFDLPGINSLVRAGLVKKVYLNKKRAVITKRNNPNKQGRFLNEQRMVVALKEKLLTDEELNQVYINPNASFNILSPNIVIADNEELKFYSVSNYVEGPTLEEVLLNESNFVVRRNILKDIRELLDYLYDNGVLWGDMAPRNIILNQLDGKRYYSILDFEKTKIFENRILHQERIDHCRGYMCIEEFGAVCSREEVEYCFRDYFDPCSWDTNSSDPVTFKMKNDFIEILSNRGVDVSIGNYNRLELEMMEIRFPLPVSNVAKRHPLYVSFKIDHYIGPEYDRKTSEILLEAKKKGCFIEILDLFELELQNFEVNLIEREFLALSISRYSSEEETHAEKRLKLLVDSLYKVFQLQAKKQ</sequence>
<dbReference type="Gene3D" id="1.10.510.10">
    <property type="entry name" value="Transferase(Phosphotransferase) domain 1"/>
    <property type="match status" value="1"/>
</dbReference>